<feature type="region of interest" description="Disordered" evidence="1">
    <location>
        <begin position="1"/>
        <end position="30"/>
    </location>
</feature>
<dbReference type="PANTHER" id="PTHR14593:SF5">
    <property type="entry name" value="WD REPEAT-CONTAINING PROTEIN 11"/>
    <property type="match status" value="1"/>
</dbReference>
<dbReference type="GO" id="GO:0005737">
    <property type="term" value="C:cytoplasm"/>
    <property type="evidence" value="ECO:0007669"/>
    <property type="project" value="TreeGrafter"/>
</dbReference>
<keyword evidence="4" id="KW-1185">Reference proteome</keyword>
<dbReference type="Proteomes" id="UP000593574">
    <property type="component" value="Unassembled WGS sequence"/>
</dbReference>
<feature type="domain" description="WDR11 second beta-propeller" evidence="2">
    <location>
        <begin position="1"/>
        <end position="80"/>
    </location>
</feature>
<evidence type="ECO:0000256" key="1">
    <source>
        <dbReference type="SAM" id="MobiDB-lite"/>
    </source>
</evidence>
<organism evidence="3 4">
    <name type="scientific">Gossypium laxum</name>
    <dbReference type="NCBI Taxonomy" id="34288"/>
    <lineage>
        <taxon>Eukaryota</taxon>
        <taxon>Viridiplantae</taxon>
        <taxon>Streptophyta</taxon>
        <taxon>Embryophyta</taxon>
        <taxon>Tracheophyta</taxon>
        <taxon>Spermatophyta</taxon>
        <taxon>Magnoliopsida</taxon>
        <taxon>eudicotyledons</taxon>
        <taxon>Gunneridae</taxon>
        <taxon>Pentapetalae</taxon>
        <taxon>rosids</taxon>
        <taxon>malvids</taxon>
        <taxon>Malvales</taxon>
        <taxon>Malvaceae</taxon>
        <taxon>Malvoideae</taxon>
        <taxon>Gossypium</taxon>
    </lineage>
</organism>
<name>A0A7J9AUK4_9ROSI</name>
<protein>
    <recommendedName>
        <fullName evidence="2">WDR11 second beta-propeller domain-containing protein</fullName>
    </recommendedName>
</protein>
<gene>
    <name evidence="3" type="ORF">Golax_000715</name>
</gene>
<dbReference type="Pfam" id="PF23752">
    <property type="entry name" value="Beta-prop_WDR11_2nd"/>
    <property type="match status" value="1"/>
</dbReference>
<comment type="caution">
    <text evidence="3">The sequence shown here is derived from an EMBL/GenBank/DDBJ whole genome shotgun (WGS) entry which is preliminary data.</text>
</comment>
<sequence length="80" mass="8708">MEWTLPTVPIPVQKGPSRESSLSHKDNKPVAPKVAISSTIASLSDSNGILQDETSESFAFALVNGALGVFEVYCRRIRDF</sequence>
<dbReference type="EMBL" id="JABEZV010000013">
    <property type="protein sequence ID" value="MBA0727755.1"/>
    <property type="molecule type" value="Genomic_DNA"/>
</dbReference>
<proteinExistence type="predicted"/>
<evidence type="ECO:0000259" key="2">
    <source>
        <dbReference type="Pfam" id="PF23752"/>
    </source>
</evidence>
<dbReference type="InterPro" id="IPR057853">
    <property type="entry name" value="Beta-prop_WDR11_2nd"/>
</dbReference>
<dbReference type="AlphaFoldDB" id="A0A7J9AUK4"/>
<evidence type="ECO:0000313" key="4">
    <source>
        <dbReference type="Proteomes" id="UP000593574"/>
    </source>
</evidence>
<dbReference type="InterPro" id="IPR039694">
    <property type="entry name" value="WDR11"/>
</dbReference>
<feature type="non-terminal residue" evidence="3">
    <location>
        <position position="80"/>
    </location>
</feature>
<evidence type="ECO:0000313" key="3">
    <source>
        <dbReference type="EMBL" id="MBA0727755.1"/>
    </source>
</evidence>
<dbReference type="PANTHER" id="PTHR14593">
    <property type="entry name" value="WD REPEAT-CONTAINING PROTEIN 11"/>
    <property type="match status" value="1"/>
</dbReference>
<accession>A0A7J9AUK4</accession>
<reference evidence="3 4" key="1">
    <citation type="journal article" date="2019" name="Genome Biol. Evol.">
        <title>Insights into the evolution of the New World diploid cottons (Gossypium, subgenus Houzingenia) based on genome sequencing.</title>
        <authorList>
            <person name="Grover C.E."/>
            <person name="Arick M.A. 2nd"/>
            <person name="Thrash A."/>
            <person name="Conover J.L."/>
            <person name="Sanders W.S."/>
            <person name="Peterson D.G."/>
            <person name="Frelichowski J.E."/>
            <person name="Scheffler J.A."/>
            <person name="Scheffler B.E."/>
            <person name="Wendel J.F."/>
        </authorList>
    </citation>
    <scope>NUCLEOTIDE SEQUENCE [LARGE SCALE GENOMIC DNA]</scope>
    <source>
        <strain evidence="3">4</strain>
        <tissue evidence="3">Leaf</tissue>
    </source>
</reference>